<feature type="domain" description="YoaR-like putative peptidoglycan binding" evidence="2">
    <location>
        <begin position="90"/>
        <end position="206"/>
    </location>
</feature>
<dbReference type="Proteomes" id="UP000243494">
    <property type="component" value="Unassembled WGS sequence"/>
</dbReference>
<dbReference type="InterPro" id="IPR022029">
    <property type="entry name" value="YoaR-like_PG-bd"/>
</dbReference>
<proteinExistence type="predicted"/>
<comment type="caution">
    <text evidence="3">The sequence shown here is derived from an EMBL/GenBank/DDBJ whole genome shotgun (WGS) entry which is preliminary data.</text>
</comment>
<dbReference type="RefSeq" id="WP_095405049.1">
    <property type="nucleotide sequence ID" value="NZ_NOJZ02000007.1"/>
</dbReference>
<evidence type="ECO:0000313" key="3">
    <source>
        <dbReference type="EMBL" id="RDY23910.1"/>
    </source>
</evidence>
<dbReference type="EMBL" id="NOJZ02000007">
    <property type="protein sequence ID" value="RDY23910.1"/>
    <property type="molecule type" value="Genomic_DNA"/>
</dbReference>
<dbReference type="OrthoDB" id="9797191at2"/>
<protein>
    <submittedName>
        <fullName evidence="3">Vancomycin resistance protein</fullName>
    </submittedName>
</protein>
<dbReference type="Pfam" id="PF04294">
    <property type="entry name" value="VanW"/>
    <property type="match status" value="1"/>
</dbReference>
<dbReference type="Pfam" id="PF12229">
    <property type="entry name" value="PG_binding_4"/>
    <property type="match status" value="1"/>
</dbReference>
<name>A0A371ITV2_9FIRM</name>
<evidence type="ECO:0000313" key="4">
    <source>
        <dbReference type="Proteomes" id="UP000243494"/>
    </source>
</evidence>
<evidence type="ECO:0000256" key="1">
    <source>
        <dbReference type="SAM" id="Phobius"/>
    </source>
</evidence>
<sequence>MSESKKSKRVERTKKAKRKNLIVAGSGIVLLGGLFINYFNKNYIYNNQISKNIFIEDLDVSKMTKDDAIKNLNSKYNPKNINLSYDEKTYEIKPKDIDLRYNTEEIVSQAYNYTKTDSYFENVKRVLDLRGNKKEFEIKSLYDEAKLSKFIENVSNEINLPVKNAKVNVSDGDSVSVTPSRQGKEFDVAANKESIYKMINSKTFGKIDLKVNIKQPNVTTAQAKTVDTLLAEFTTKFTMAPEGRANNIMLAANKGSNVLLMPGEEYSYNALTGPRTKSNGYKDAPVIIKGKLEDASGGGVCQTSSTIYNVALFSGMQITAVSNHTVASNYVPMGQDAMVNDGGTDFRFKNPYNHPVYVKNISGNGFVTSRIYGNSADKKNINLKVDKFKENGLDATKTYRLYKDSAGNIINTEYIAKSVYKKLIK</sequence>
<gene>
    <name evidence="3" type="ORF">CHF27_006035</name>
</gene>
<dbReference type="PANTHER" id="PTHR35788">
    <property type="entry name" value="EXPORTED PROTEIN-RELATED"/>
    <property type="match status" value="1"/>
</dbReference>
<dbReference type="InterPro" id="IPR007391">
    <property type="entry name" value="Vancomycin_resist_VanW"/>
</dbReference>
<evidence type="ECO:0000259" key="2">
    <source>
        <dbReference type="Pfam" id="PF12229"/>
    </source>
</evidence>
<keyword evidence="1" id="KW-0472">Membrane</keyword>
<keyword evidence="4" id="KW-1185">Reference proteome</keyword>
<reference evidence="3 4" key="1">
    <citation type="journal article" date="2017" name="Genome Announc.">
        <title>Draft Genome Sequence of Romboutsia maritimum sp. nov. Strain CCRI-22766(T), Isolated from Coastal Estuarine Mud.</title>
        <authorList>
            <person name="Maheux A.F."/>
            <person name="Boudreau D.K."/>
            <person name="Berube E."/>
            <person name="Boissinot M."/>
            <person name="Raymond F."/>
            <person name="Brodeur S."/>
            <person name="Corbeil J."/>
            <person name="Brightwell G."/>
            <person name="Broda D."/>
            <person name="Omar R.F."/>
            <person name="Bergeron M.G."/>
        </authorList>
    </citation>
    <scope>NUCLEOTIDE SEQUENCE [LARGE SCALE GENOMIC DNA]</scope>
    <source>
        <strain evidence="3 4">CCRI-22766</strain>
    </source>
</reference>
<dbReference type="AlphaFoldDB" id="A0A371ITV2"/>
<feature type="transmembrane region" description="Helical" evidence="1">
    <location>
        <begin position="21"/>
        <end position="39"/>
    </location>
</feature>
<keyword evidence="1" id="KW-1133">Transmembrane helix</keyword>
<accession>A0A371ITV2</accession>
<organism evidence="3 4">
    <name type="scientific">Romboutsia maritimum</name>
    <dbReference type="NCBI Taxonomy" id="2020948"/>
    <lineage>
        <taxon>Bacteria</taxon>
        <taxon>Bacillati</taxon>
        <taxon>Bacillota</taxon>
        <taxon>Clostridia</taxon>
        <taxon>Peptostreptococcales</taxon>
        <taxon>Peptostreptococcaceae</taxon>
        <taxon>Romboutsia</taxon>
    </lineage>
</organism>
<dbReference type="InterPro" id="IPR052913">
    <property type="entry name" value="Glycopeptide_resist_protein"/>
</dbReference>
<keyword evidence="1" id="KW-0812">Transmembrane</keyword>
<dbReference type="PANTHER" id="PTHR35788:SF1">
    <property type="entry name" value="EXPORTED PROTEIN"/>
    <property type="match status" value="1"/>
</dbReference>